<dbReference type="Pfam" id="PF00041">
    <property type="entry name" value="fn3"/>
    <property type="match status" value="1"/>
</dbReference>
<dbReference type="STRING" id="1144750.SAMN05443431_106255"/>
<dbReference type="GO" id="GO:0005975">
    <property type="term" value="P:carbohydrate metabolic process"/>
    <property type="evidence" value="ECO:0007669"/>
    <property type="project" value="UniProtKB-ARBA"/>
</dbReference>
<dbReference type="GO" id="GO:0016020">
    <property type="term" value="C:membrane"/>
    <property type="evidence" value="ECO:0007669"/>
    <property type="project" value="InterPro"/>
</dbReference>
<feature type="domain" description="MAM" evidence="11">
    <location>
        <begin position="891"/>
        <end position="1077"/>
    </location>
</feature>
<feature type="region of interest" description="Disordered" evidence="10">
    <location>
        <begin position="294"/>
        <end position="314"/>
    </location>
</feature>
<keyword evidence="3" id="KW-0645">Protease</keyword>
<evidence type="ECO:0000313" key="16">
    <source>
        <dbReference type="Proteomes" id="UP000199559"/>
    </source>
</evidence>
<evidence type="ECO:0000256" key="9">
    <source>
        <dbReference type="SAM" id="Coils"/>
    </source>
</evidence>
<feature type="domain" description="Peptidase M14" evidence="14">
    <location>
        <begin position="154"/>
        <end position="482"/>
    </location>
</feature>
<proteinExistence type="inferred from homology"/>
<dbReference type="CDD" id="cd06263">
    <property type="entry name" value="MAM"/>
    <property type="match status" value="1"/>
</dbReference>
<reference evidence="16" key="1">
    <citation type="submission" date="2016-10" db="EMBL/GenBank/DDBJ databases">
        <authorList>
            <person name="Varghese N."/>
            <person name="Submissions S."/>
        </authorList>
    </citation>
    <scope>NUCLEOTIDE SEQUENCE [LARGE SCALE GENOMIC DNA]</scope>
    <source>
        <strain evidence="16">DSM 28881</strain>
    </source>
</reference>
<dbReference type="SUPFAM" id="SSF49265">
    <property type="entry name" value="Fibronectin type III"/>
    <property type="match status" value="1"/>
</dbReference>
<dbReference type="SUPFAM" id="SSF49899">
    <property type="entry name" value="Concanavalin A-like lectins/glucanases"/>
    <property type="match status" value="1"/>
</dbReference>
<feature type="non-terminal residue" evidence="15">
    <location>
        <position position="1613"/>
    </location>
</feature>
<sequence length="1613" mass="176707">MNKITFTFLLLFTIVQTSFSQDKHSRIKISNPTERIVHTIAAQGIDLSCGSKNEDDNLIIELSETELQSLKKNNISYTVEIDDLTKFYANRAIKDLPQAKAELRRQKAQAKSRTTNTQNRSVSSLIHDNIIQYTDCDEINWVTPQNFELGSMGGCLTYSEMQSELDQMYAYSQSNGLNIVSQKANASSTNQKTYGNVNGPGTDFQPSTVWYIRITGDQSTTPENTKPQMLYTSMIHSREVSALMNNIYFMWYIIENYSTDPAIKELVDNNELYFVPVVNPDGLRWNEYLNPNGGGMQRKNLRPNTGGNTNTSTNRGVDLNRNFDYFWGYNNIGSSGTTTSGTYRGTRPESEPETQIMVDFIDKHQIKSAVWNHSYANSVPHPYGGVPSLSSGREDEYYKWHEEMTRYNRYLYGATIFYESNGLPDDWMMGGNPDNNGATGSGQGIIATTPEHGGQGFWPTPSTIVPIAQSSMRISLATAYYGGKYAKLHDLTQSNITNAIGSTLDFGIERIGQTASNFTVTVTPISSNITSTPSPVTESGIPVLGQRTVSISLDLNPAITVNETIAYNVKLSNDDGVIYEANYEKHYQPTLLFDHQPDTNGLTGWTQTGGWNNTTTDAYSGNNALSTGTYSNSATKTLTTTNSYDFTDSNEIIIQFYSKWDIERNYDFVEILGSPDGGSSWIPLCGNYTKPNATSSTTSHDNKSSSYANFQANSSGQIYDGDQLDNWIMEEISIDNANYSSLKNSNNVKIRFNFRTDGQNVNENYSTTNDGFFIDDFKIISVNTPCMTTVPTNVAVSDITTVSARIDWDAVASANYDIRYRETGSGSTGWTTVTNLTTNSYQIAGLSHTTQYDVRVRTRCSTSTSSYTTIEKFTTSSPVPCTGSSITSFPYSESFENTLGLWTQDTTDDFNWTNKQEETDGNSTPSSETGPSTASDGSYFLYTEASNPNFPSKIARLISPCLDFTDRENASIAFDYHMYGTNIGILTVDISTDNGANYITLDTYTLAGSKQVSHTDAWKTQNVDLSTFDNQTIKLRFSATTDSDASSGWSGDISIDKLSITSDQVSNSTPPTALCQNINIQLDSTGNASIVAGDIDGGSTDDVAITNYSIDINSFDCNDIGTPVSVTLTVTDADNQTDTCTALVTVLDQIKPDLINVPSNMSLSCGNNNPTWTSPTATDNCDDSLTVIRTDSTGLNSGDTFPVGNTTISYQVTDTSGNTKTASFSINIIADTINPNAVTQNITIQLDNSGNATITPSAINNGSSDNCSIANFTLSKDTFDCSDIGNNVITLTVTDINSNTDTANATVTVTRQDMPTATNCWDNFTYSNTTCTWENKGTKPAEPTTECYETATFNNTTCTWDVIGTQPAEPTTECYETATFNNTTCTWDVSGTQPTEPTTECYETATFNNTTCTWNVSGTKPAEPTTECYETTTFNNTTCTWDISGTQPAEPTTECYETATFNNTTCTWDVSGTQPAEPTTECYETATFNNTTCTWNVSGSKPAEPTTECYETATFNSTTCTWDVSGSKPAEPTTECYETATFNNTTCTWDVTGTKPAEPTTECYETATFNNTTCTWDISGSKPAEPTTECYETATFNNTTCTWDVTGTKPAEP</sequence>
<dbReference type="Pfam" id="PF02494">
    <property type="entry name" value="HYR"/>
    <property type="match status" value="1"/>
</dbReference>
<feature type="active site" description="Proton donor/acceptor" evidence="8">
    <location>
        <position position="451"/>
    </location>
</feature>
<evidence type="ECO:0000259" key="14">
    <source>
        <dbReference type="PROSITE" id="PS52035"/>
    </source>
</evidence>
<evidence type="ECO:0000256" key="6">
    <source>
        <dbReference type="ARBA" id="ARBA00022833"/>
    </source>
</evidence>
<dbReference type="Gene3D" id="2.60.40.10">
    <property type="entry name" value="Immunoglobulins"/>
    <property type="match status" value="2"/>
</dbReference>
<evidence type="ECO:0000256" key="5">
    <source>
        <dbReference type="ARBA" id="ARBA00022801"/>
    </source>
</evidence>
<keyword evidence="16" id="KW-1185">Reference proteome</keyword>
<evidence type="ECO:0000256" key="1">
    <source>
        <dbReference type="ARBA" id="ARBA00001947"/>
    </source>
</evidence>
<dbReference type="PANTHER" id="PTHR11705:SF143">
    <property type="entry name" value="SLL0236 PROTEIN"/>
    <property type="match status" value="1"/>
</dbReference>
<dbReference type="SMART" id="SM00060">
    <property type="entry name" value="FN3"/>
    <property type="match status" value="1"/>
</dbReference>
<dbReference type="InterPro" id="IPR033810">
    <property type="entry name" value="Carboxypeptidase_T"/>
</dbReference>
<evidence type="ECO:0000259" key="11">
    <source>
        <dbReference type="PROSITE" id="PS50060"/>
    </source>
</evidence>
<evidence type="ECO:0000259" key="12">
    <source>
        <dbReference type="PROSITE" id="PS50825"/>
    </source>
</evidence>
<dbReference type="InterPro" id="IPR003961">
    <property type="entry name" value="FN3_dom"/>
</dbReference>
<dbReference type="InterPro" id="IPR013320">
    <property type="entry name" value="ConA-like_dom_sf"/>
</dbReference>
<dbReference type="GO" id="GO:0006508">
    <property type="term" value="P:proteolysis"/>
    <property type="evidence" value="ECO:0007669"/>
    <property type="project" value="UniProtKB-KW"/>
</dbReference>
<keyword evidence="6" id="KW-0862">Zinc</keyword>
<keyword evidence="9" id="KW-0175">Coiled coil</keyword>
<feature type="region of interest" description="Disordered" evidence="10">
    <location>
        <begin position="911"/>
        <end position="938"/>
    </location>
</feature>
<dbReference type="InterPro" id="IPR036116">
    <property type="entry name" value="FN3_sf"/>
</dbReference>
<evidence type="ECO:0000256" key="3">
    <source>
        <dbReference type="ARBA" id="ARBA00022670"/>
    </source>
</evidence>
<dbReference type="EMBL" id="FORM01000006">
    <property type="protein sequence ID" value="SFJ35996.1"/>
    <property type="molecule type" value="Genomic_DNA"/>
</dbReference>
<evidence type="ECO:0000256" key="2">
    <source>
        <dbReference type="ARBA" id="ARBA00005988"/>
    </source>
</evidence>
<evidence type="ECO:0000256" key="8">
    <source>
        <dbReference type="PROSITE-ProRule" id="PRU01379"/>
    </source>
</evidence>
<protein>
    <submittedName>
        <fullName evidence="15">Fibronectin type III domain-containing protein</fullName>
    </submittedName>
</protein>
<evidence type="ECO:0000256" key="7">
    <source>
        <dbReference type="ARBA" id="ARBA00023049"/>
    </source>
</evidence>
<keyword evidence="5" id="KW-0378">Hydrolase</keyword>
<dbReference type="RefSeq" id="WP_090840649.1">
    <property type="nucleotide sequence ID" value="NZ_FORM01000006.1"/>
</dbReference>
<dbReference type="PANTHER" id="PTHR11705">
    <property type="entry name" value="PROTEASE FAMILY M14 CARBOXYPEPTIDASE A,B"/>
    <property type="match status" value="1"/>
</dbReference>
<name>A0A1I3QS83_9FLAO</name>
<dbReference type="Proteomes" id="UP000199559">
    <property type="component" value="Unassembled WGS sequence"/>
</dbReference>
<feature type="compositionally biased region" description="Polar residues" evidence="10">
    <location>
        <begin position="921"/>
        <end position="936"/>
    </location>
</feature>
<dbReference type="SMART" id="SM00137">
    <property type="entry name" value="MAM"/>
    <property type="match status" value="1"/>
</dbReference>
<accession>A0A1I3QS83</accession>
<dbReference type="CDD" id="cd00063">
    <property type="entry name" value="FN3"/>
    <property type="match status" value="1"/>
</dbReference>
<dbReference type="SMART" id="SM00631">
    <property type="entry name" value="Zn_pept"/>
    <property type="match status" value="1"/>
</dbReference>
<dbReference type="PROSITE" id="PS52035">
    <property type="entry name" value="PEPTIDASE_M14"/>
    <property type="match status" value="1"/>
</dbReference>
<feature type="domain" description="HYR" evidence="12">
    <location>
        <begin position="1147"/>
        <end position="1230"/>
    </location>
</feature>
<dbReference type="GO" id="GO:0004181">
    <property type="term" value="F:metallocarboxypeptidase activity"/>
    <property type="evidence" value="ECO:0007669"/>
    <property type="project" value="InterPro"/>
</dbReference>
<evidence type="ECO:0000256" key="4">
    <source>
        <dbReference type="ARBA" id="ARBA00022737"/>
    </source>
</evidence>
<dbReference type="GO" id="GO:0004553">
    <property type="term" value="F:hydrolase activity, hydrolyzing O-glycosyl compounds"/>
    <property type="evidence" value="ECO:0007669"/>
    <property type="project" value="UniProtKB-ARBA"/>
</dbReference>
<dbReference type="SUPFAM" id="SSF53187">
    <property type="entry name" value="Zn-dependent exopeptidases"/>
    <property type="match status" value="1"/>
</dbReference>
<feature type="domain" description="Fibronectin type-III" evidence="13">
    <location>
        <begin position="790"/>
        <end position="878"/>
    </location>
</feature>
<organism evidence="15 16">
    <name type="scientific">Olleya namhaensis</name>
    <dbReference type="NCBI Taxonomy" id="1144750"/>
    <lineage>
        <taxon>Bacteria</taxon>
        <taxon>Pseudomonadati</taxon>
        <taxon>Bacteroidota</taxon>
        <taxon>Flavobacteriia</taxon>
        <taxon>Flavobacteriales</taxon>
        <taxon>Flavobacteriaceae</taxon>
    </lineage>
</organism>
<comment type="similarity">
    <text evidence="2 8">Belongs to the peptidase M14 family.</text>
</comment>
<dbReference type="InterPro" id="IPR013783">
    <property type="entry name" value="Ig-like_fold"/>
</dbReference>
<keyword evidence="4" id="KW-0677">Repeat</keyword>
<dbReference type="InterPro" id="IPR000834">
    <property type="entry name" value="Peptidase_M14"/>
</dbReference>
<evidence type="ECO:0000313" key="15">
    <source>
        <dbReference type="EMBL" id="SFJ35996.1"/>
    </source>
</evidence>
<dbReference type="GO" id="GO:0008270">
    <property type="term" value="F:zinc ion binding"/>
    <property type="evidence" value="ECO:0007669"/>
    <property type="project" value="InterPro"/>
</dbReference>
<gene>
    <name evidence="15" type="ORF">SAMN05443431_106255</name>
</gene>
<dbReference type="Gene3D" id="3.40.630.10">
    <property type="entry name" value="Zn peptidases"/>
    <property type="match status" value="1"/>
</dbReference>
<dbReference type="PROSITE" id="PS50825">
    <property type="entry name" value="HYR"/>
    <property type="match status" value="1"/>
</dbReference>
<dbReference type="GO" id="GO:0005615">
    <property type="term" value="C:extracellular space"/>
    <property type="evidence" value="ECO:0007669"/>
    <property type="project" value="TreeGrafter"/>
</dbReference>
<evidence type="ECO:0000256" key="10">
    <source>
        <dbReference type="SAM" id="MobiDB-lite"/>
    </source>
</evidence>
<dbReference type="PROSITE" id="PS50060">
    <property type="entry name" value="MAM_2"/>
    <property type="match status" value="1"/>
</dbReference>
<keyword evidence="7" id="KW-0482">Metalloprotease</keyword>
<feature type="compositionally biased region" description="Low complexity" evidence="10">
    <location>
        <begin position="304"/>
        <end position="314"/>
    </location>
</feature>
<comment type="cofactor">
    <cofactor evidence="1">
        <name>Zn(2+)</name>
        <dbReference type="ChEBI" id="CHEBI:29105"/>
    </cofactor>
</comment>
<dbReference type="CDD" id="cd03859">
    <property type="entry name" value="M14_CPT"/>
    <property type="match status" value="1"/>
</dbReference>
<dbReference type="InterPro" id="IPR003410">
    <property type="entry name" value="HYR_dom"/>
</dbReference>
<feature type="coiled-coil region" evidence="9">
    <location>
        <begin position="89"/>
        <end position="120"/>
    </location>
</feature>
<dbReference type="InterPro" id="IPR000998">
    <property type="entry name" value="MAM_dom"/>
</dbReference>
<evidence type="ECO:0000259" key="13">
    <source>
        <dbReference type="PROSITE" id="PS50853"/>
    </source>
</evidence>
<dbReference type="Gene3D" id="2.60.120.200">
    <property type="match status" value="1"/>
</dbReference>
<dbReference type="Pfam" id="PF00246">
    <property type="entry name" value="Peptidase_M14"/>
    <property type="match status" value="1"/>
</dbReference>
<dbReference type="PROSITE" id="PS50853">
    <property type="entry name" value="FN3"/>
    <property type="match status" value="1"/>
</dbReference>